<reference evidence="6 7" key="1">
    <citation type="journal article" date="2013" name="Genome Announc.">
        <title>Draft Genome Sequence of the Aeromonas diversa Type Strain.</title>
        <authorList>
            <person name="Farfan M."/>
            <person name="Spataro N."/>
            <person name="Sanglas A."/>
            <person name="Albarral V."/>
            <person name="Loren J.G."/>
            <person name="Bosch E."/>
            <person name="Fuste M.C."/>
        </authorList>
    </citation>
    <scope>NUCLEOTIDE SEQUENCE [LARGE SCALE GENOMIC DNA]</scope>
    <source>
        <strain evidence="6 7">2478-85</strain>
    </source>
</reference>
<dbReference type="InterPro" id="IPR010566">
    <property type="entry name" value="Haemolys_ca-bd"/>
</dbReference>
<evidence type="ECO:0000256" key="1">
    <source>
        <dbReference type="ARBA" id="ARBA00004613"/>
    </source>
</evidence>
<dbReference type="EMBL" id="APVG01000031">
    <property type="protein sequence ID" value="ENY71622.1"/>
    <property type="molecule type" value="Genomic_DNA"/>
</dbReference>
<dbReference type="GO" id="GO:0005509">
    <property type="term" value="F:calcium ion binding"/>
    <property type="evidence" value="ECO:0007669"/>
    <property type="project" value="InterPro"/>
</dbReference>
<evidence type="ECO:0000256" key="4">
    <source>
        <dbReference type="SAM" id="MobiDB-lite"/>
    </source>
</evidence>
<dbReference type="Gene3D" id="2.150.10.10">
    <property type="entry name" value="Serralysin-like metalloprotease, C-terminal"/>
    <property type="match status" value="4"/>
</dbReference>
<keyword evidence="2" id="KW-0964">Secreted</keyword>
<dbReference type="GO" id="GO:0005576">
    <property type="term" value="C:extracellular region"/>
    <property type="evidence" value="ECO:0007669"/>
    <property type="project" value="UniProtKB-SubCell"/>
</dbReference>
<dbReference type="InterPro" id="IPR018511">
    <property type="entry name" value="Hemolysin-typ_Ca-bd_CS"/>
</dbReference>
<dbReference type="RefSeq" id="WP_005354656.1">
    <property type="nucleotide sequence ID" value="NZ_APVG01000031.1"/>
</dbReference>
<comment type="subcellular location">
    <subcellularLocation>
        <location evidence="1">Secreted</location>
    </subcellularLocation>
</comment>
<protein>
    <submittedName>
        <fullName evidence="6">Calcium binding hemolysin</fullName>
    </submittedName>
</protein>
<feature type="non-terminal residue" evidence="6">
    <location>
        <position position="1"/>
    </location>
</feature>
<dbReference type="PANTHER" id="PTHR38340:SF1">
    <property type="entry name" value="S-LAYER PROTEIN"/>
    <property type="match status" value="1"/>
</dbReference>
<gene>
    <name evidence="6" type="ORF">G114_12423</name>
</gene>
<dbReference type="PANTHER" id="PTHR38340">
    <property type="entry name" value="S-LAYER PROTEIN"/>
    <property type="match status" value="1"/>
</dbReference>
<evidence type="ECO:0000259" key="5">
    <source>
        <dbReference type="Pfam" id="PF06594"/>
    </source>
</evidence>
<dbReference type="PROSITE" id="PS00330">
    <property type="entry name" value="HEMOLYSIN_CALCIUM"/>
    <property type="match status" value="4"/>
</dbReference>
<dbReference type="Proteomes" id="UP000023775">
    <property type="component" value="Unassembled WGS sequence"/>
</dbReference>
<dbReference type="eggNOG" id="COG2931">
    <property type="taxonomic scope" value="Bacteria"/>
</dbReference>
<keyword evidence="3" id="KW-0106">Calcium</keyword>
<name>N9V8L9_9GAMM</name>
<feature type="region of interest" description="Disordered" evidence="4">
    <location>
        <begin position="66"/>
        <end position="104"/>
    </location>
</feature>
<accession>N9V8L9</accession>
<organism evidence="6 7">
    <name type="scientific">Aeromonas diversa CDC 2478-85</name>
    <dbReference type="NCBI Taxonomy" id="1268237"/>
    <lineage>
        <taxon>Bacteria</taxon>
        <taxon>Pseudomonadati</taxon>
        <taxon>Pseudomonadota</taxon>
        <taxon>Gammaproteobacteria</taxon>
        <taxon>Aeromonadales</taxon>
        <taxon>Aeromonadaceae</taxon>
        <taxon>Aeromonas</taxon>
    </lineage>
</organism>
<dbReference type="Pfam" id="PF06594">
    <property type="entry name" value="HCBP_related"/>
    <property type="match status" value="2"/>
</dbReference>
<dbReference type="InterPro" id="IPR001343">
    <property type="entry name" value="Hemolysn_Ca-bd"/>
</dbReference>
<feature type="domain" description="Haemolysin-type calcium binding-related" evidence="5">
    <location>
        <begin position="273"/>
        <end position="302"/>
    </location>
</feature>
<feature type="region of interest" description="Disordered" evidence="4">
    <location>
        <begin position="328"/>
        <end position="351"/>
    </location>
</feature>
<keyword evidence="7" id="KW-1185">Reference proteome</keyword>
<feature type="domain" description="Haemolysin-type calcium binding-related" evidence="5">
    <location>
        <begin position="2"/>
        <end position="46"/>
    </location>
</feature>
<sequence>NDLVFRHINGSDSVTVQGWFNDKFDKANQLEKVTFTSSGASWSQADLEQMVMTLSGSDGNDTLYGGNGRDHLLGGAGNDQLHGGNGNDQLDGDEGNDLLSGWDGDDSLFGGAGNDSLGGGNGNDLLEGGQGFDALYGYSGNDTLRGGEGNDTLTGGHEVDLLEGGEGDDVLIGGEPTAVNFRGVEGDTLRGGAGNDLLQAGNQWSSGRTYEGGTGNDTLMGSYVRDTYLFNLGDGADVIIDESKGSGDDYNDELRFGAGIASDKLWFQRSDKDLRISVQGGADSITVSNWFAGAANQIETLVAGDGKRLLSSQVQALVDAMAAFNPPASGATSGQPGDQGELATLVSSSWQ</sequence>
<dbReference type="AlphaFoldDB" id="N9V8L9"/>
<evidence type="ECO:0000313" key="6">
    <source>
        <dbReference type="EMBL" id="ENY71622.1"/>
    </source>
</evidence>
<evidence type="ECO:0000313" key="7">
    <source>
        <dbReference type="Proteomes" id="UP000023775"/>
    </source>
</evidence>
<dbReference type="PATRIC" id="fig|1268237.3.peg.2449"/>
<dbReference type="Pfam" id="PF00353">
    <property type="entry name" value="HemolysinCabind"/>
    <property type="match status" value="6"/>
</dbReference>
<evidence type="ECO:0000256" key="3">
    <source>
        <dbReference type="ARBA" id="ARBA00022837"/>
    </source>
</evidence>
<comment type="caution">
    <text evidence="6">The sequence shown here is derived from an EMBL/GenBank/DDBJ whole genome shotgun (WGS) entry which is preliminary data.</text>
</comment>
<evidence type="ECO:0000256" key="2">
    <source>
        <dbReference type="ARBA" id="ARBA00022525"/>
    </source>
</evidence>
<dbReference type="SUPFAM" id="SSF51120">
    <property type="entry name" value="beta-Roll"/>
    <property type="match status" value="2"/>
</dbReference>
<dbReference type="InterPro" id="IPR050557">
    <property type="entry name" value="RTX_toxin/Mannuronan_C5-epim"/>
</dbReference>
<dbReference type="InterPro" id="IPR011049">
    <property type="entry name" value="Serralysin-like_metalloprot_C"/>
</dbReference>
<proteinExistence type="predicted"/>
<dbReference type="PRINTS" id="PR00313">
    <property type="entry name" value="CABNDNGRPT"/>
</dbReference>